<dbReference type="AlphaFoldDB" id="A0A4R6GUN1"/>
<sequence length="34" mass="3668">MFQLAYGSRKMANGSKSFANGVKKMASWSQNGAN</sequence>
<organism evidence="1 2">
    <name type="scientific">Sunxiuqinia elliptica</name>
    <dbReference type="NCBI Taxonomy" id="655355"/>
    <lineage>
        <taxon>Bacteria</taxon>
        <taxon>Pseudomonadati</taxon>
        <taxon>Bacteroidota</taxon>
        <taxon>Bacteroidia</taxon>
        <taxon>Marinilabiliales</taxon>
        <taxon>Prolixibacteraceae</taxon>
        <taxon>Sunxiuqinia</taxon>
    </lineage>
</organism>
<protein>
    <submittedName>
        <fullName evidence="1">Uncharacterized protein</fullName>
    </submittedName>
</protein>
<reference evidence="1 2" key="1">
    <citation type="submission" date="2019-03" db="EMBL/GenBank/DDBJ databases">
        <title>Freshwater and sediment microbial communities from various areas in North America, analyzing microbe dynamics in response to fracking.</title>
        <authorList>
            <person name="Lamendella R."/>
        </authorList>
    </citation>
    <scope>NUCLEOTIDE SEQUENCE [LARGE SCALE GENOMIC DNA]</scope>
    <source>
        <strain evidence="1 2">114D</strain>
    </source>
</reference>
<dbReference type="EMBL" id="SNWI01000007">
    <property type="protein sequence ID" value="TDN99169.1"/>
    <property type="molecule type" value="Genomic_DNA"/>
</dbReference>
<evidence type="ECO:0000313" key="2">
    <source>
        <dbReference type="Proteomes" id="UP000294848"/>
    </source>
</evidence>
<evidence type="ECO:0000313" key="1">
    <source>
        <dbReference type="EMBL" id="TDN99169.1"/>
    </source>
</evidence>
<comment type="caution">
    <text evidence="1">The sequence shown here is derived from an EMBL/GenBank/DDBJ whole genome shotgun (WGS) entry which is preliminary data.</text>
</comment>
<gene>
    <name evidence="1" type="ORF">DET52_107301</name>
</gene>
<proteinExistence type="predicted"/>
<accession>A0A4R6GUN1</accession>
<dbReference type="Proteomes" id="UP000294848">
    <property type="component" value="Unassembled WGS sequence"/>
</dbReference>
<name>A0A4R6GUN1_9BACT</name>